<dbReference type="InParanoid" id="E5A8E5"/>
<proteinExistence type="predicted"/>
<name>E5A8E5_LEPMJ</name>
<keyword evidence="2" id="KW-1185">Reference proteome</keyword>
<dbReference type="HOGENOM" id="CLU_2758254_0_0_1"/>
<accession>E5A8E5</accession>
<evidence type="ECO:0000313" key="1">
    <source>
        <dbReference type="EMBL" id="CBX99890.1"/>
    </source>
</evidence>
<dbReference type="EMBL" id="FP929137">
    <property type="protein sequence ID" value="CBX99890.1"/>
    <property type="molecule type" value="Genomic_DNA"/>
</dbReference>
<dbReference type="VEuPathDB" id="FungiDB:LEMA_uP074790.1"/>
<reference evidence="2" key="1">
    <citation type="journal article" date="2011" name="Nat. Commun.">
        <title>Effector diversification within compartments of the Leptosphaeria maculans genome affected by Repeat-Induced Point mutations.</title>
        <authorList>
            <person name="Rouxel T."/>
            <person name="Grandaubert J."/>
            <person name="Hane J.K."/>
            <person name="Hoede C."/>
            <person name="van de Wouw A.P."/>
            <person name="Couloux A."/>
            <person name="Dominguez V."/>
            <person name="Anthouard V."/>
            <person name="Bally P."/>
            <person name="Bourras S."/>
            <person name="Cozijnsen A.J."/>
            <person name="Ciuffetti L.M."/>
            <person name="Degrave A."/>
            <person name="Dilmaghani A."/>
            <person name="Duret L."/>
            <person name="Fudal I."/>
            <person name="Goodwin S.B."/>
            <person name="Gout L."/>
            <person name="Glaser N."/>
            <person name="Linglin J."/>
            <person name="Kema G.H.J."/>
            <person name="Lapalu N."/>
            <person name="Lawrence C.B."/>
            <person name="May K."/>
            <person name="Meyer M."/>
            <person name="Ollivier B."/>
            <person name="Poulain J."/>
            <person name="Schoch C.L."/>
            <person name="Simon A."/>
            <person name="Spatafora J.W."/>
            <person name="Stachowiak A."/>
            <person name="Turgeon B.G."/>
            <person name="Tyler B.M."/>
            <person name="Vincent D."/>
            <person name="Weissenbach J."/>
            <person name="Amselem J."/>
            <person name="Quesneville H."/>
            <person name="Oliver R.P."/>
            <person name="Wincker P."/>
            <person name="Balesdent M.-H."/>
            <person name="Howlett B.J."/>
        </authorList>
    </citation>
    <scope>NUCLEOTIDE SEQUENCE [LARGE SCALE GENOMIC DNA]</scope>
    <source>
        <strain evidence="2">JN3 / isolate v23.1.3 / race Av1-4-5-6-7-8</strain>
    </source>
</reference>
<dbReference type="Proteomes" id="UP000002668">
    <property type="component" value="Genome"/>
</dbReference>
<organism evidence="2">
    <name type="scientific">Leptosphaeria maculans (strain JN3 / isolate v23.1.3 / race Av1-4-5-6-7-8)</name>
    <name type="common">Blackleg fungus</name>
    <name type="synonym">Phoma lingam</name>
    <dbReference type="NCBI Taxonomy" id="985895"/>
    <lineage>
        <taxon>Eukaryota</taxon>
        <taxon>Fungi</taxon>
        <taxon>Dikarya</taxon>
        <taxon>Ascomycota</taxon>
        <taxon>Pezizomycotina</taxon>
        <taxon>Dothideomycetes</taxon>
        <taxon>Pleosporomycetidae</taxon>
        <taxon>Pleosporales</taxon>
        <taxon>Pleosporineae</taxon>
        <taxon>Leptosphaeriaceae</taxon>
        <taxon>Plenodomus</taxon>
        <taxon>Plenodomus lingam/Leptosphaeria maculans species complex</taxon>
    </lineage>
</organism>
<dbReference type="AlphaFoldDB" id="E5A8E5"/>
<gene>
    <name evidence="1" type="ORF">LEMA_uP074790.1</name>
</gene>
<sequence>MCLNQNDTISLIYPVLFPQADDGSMSVLGRSFFAPEPRGLAFQRSRQKGPLYPYWYGRRSRGYGTKDCTG</sequence>
<protein>
    <submittedName>
        <fullName evidence="1">Predicted protein</fullName>
    </submittedName>
</protein>
<evidence type="ECO:0000313" key="2">
    <source>
        <dbReference type="Proteomes" id="UP000002668"/>
    </source>
</evidence>